<evidence type="ECO:0000256" key="7">
    <source>
        <dbReference type="PIRNR" id="PIRNR006621"/>
    </source>
</evidence>
<dbReference type="PIRSF" id="PIRSF006621">
    <property type="entry name" value="Dus"/>
    <property type="match status" value="1"/>
</dbReference>
<feature type="domain" description="DUS-like FMN-binding" evidence="10">
    <location>
        <begin position="17"/>
        <end position="245"/>
    </location>
</feature>
<dbReference type="CDD" id="cd02801">
    <property type="entry name" value="DUS_like_FMN"/>
    <property type="match status" value="1"/>
</dbReference>
<sequence length="340" mass="36809">MSAFDEIFRAGRVPLYLAPMSGFTDVVFRALCKEQGADVLVSEFLQSEPLVRSRERAWRDAEFTPEQRPAGIQIFGAVPASMAEAARLLEARLRPDFIDLNFGCPARKVVEQNAGSGLLKDLPLMEKIARAVVSAVPATPVTAKIRLGWDSRSIVAVEAARRLEDAGVRVLAVHGRTRAQGYSGEADWEKIGEVARAVKIPVVGNGDVRDAETAVRRVRESGVAGLMIGRGALGNPWIFSRIRRALAAAGFGDARESDAGTDFSAEKPPRAVVFSAMLRYAEELARTRGDAGSENVRWLLARLHPFTCGVPGGKAVRARLSSCDSLDDLRRLLEESVSAA</sequence>
<dbReference type="Pfam" id="PF01207">
    <property type="entry name" value="Dus"/>
    <property type="match status" value="1"/>
</dbReference>
<comment type="similarity">
    <text evidence="7">Belongs to the dus family.</text>
</comment>
<comment type="function">
    <text evidence="7">Catalyzes the synthesis of 5,6-dihydrouridine (D), a modified base found in the D-loop of most tRNAs, via the reduction of the C5-C6 double bond in target uridines.</text>
</comment>
<comment type="caution">
    <text evidence="11">The sequence shown here is derived from an EMBL/GenBank/DDBJ whole genome shotgun (WGS) entry which is preliminary data.</text>
</comment>
<dbReference type="InterPro" id="IPR035587">
    <property type="entry name" value="DUS-like_FMN-bd"/>
</dbReference>
<feature type="binding site" evidence="9">
    <location>
        <position position="144"/>
    </location>
    <ligand>
        <name>FMN</name>
        <dbReference type="ChEBI" id="CHEBI:58210"/>
    </ligand>
</feature>
<dbReference type="GO" id="GO:0003723">
    <property type="term" value="F:RNA binding"/>
    <property type="evidence" value="ECO:0007669"/>
    <property type="project" value="TreeGrafter"/>
</dbReference>
<evidence type="ECO:0000259" key="10">
    <source>
        <dbReference type="Pfam" id="PF01207"/>
    </source>
</evidence>
<evidence type="ECO:0000256" key="9">
    <source>
        <dbReference type="PIRSR" id="PIRSR006621-2"/>
    </source>
</evidence>
<dbReference type="EMBL" id="DVOG01000074">
    <property type="protein sequence ID" value="HIV04077.1"/>
    <property type="molecule type" value="Genomic_DNA"/>
</dbReference>
<reference evidence="11" key="2">
    <citation type="journal article" date="2021" name="PeerJ">
        <title>Extensive microbial diversity within the chicken gut microbiome revealed by metagenomics and culture.</title>
        <authorList>
            <person name="Gilroy R."/>
            <person name="Ravi A."/>
            <person name="Getino M."/>
            <person name="Pursley I."/>
            <person name="Horton D.L."/>
            <person name="Alikhan N.F."/>
            <person name="Baker D."/>
            <person name="Gharbi K."/>
            <person name="Hall N."/>
            <person name="Watson M."/>
            <person name="Adriaenssens E.M."/>
            <person name="Foster-Nyarko E."/>
            <person name="Jarju S."/>
            <person name="Secka A."/>
            <person name="Antonio M."/>
            <person name="Oren A."/>
            <person name="Chaudhuri R.R."/>
            <person name="La Ragione R."/>
            <person name="Hildebrand F."/>
            <person name="Pallen M.J."/>
        </authorList>
    </citation>
    <scope>NUCLEOTIDE SEQUENCE</scope>
    <source>
        <strain evidence="11">10669</strain>
    </source>
</reference>
<evidence type="ECO:0000256" key="8">
    <source>
        <dbReference type="PIRSR" id="PIRSR006621-1"/>
    </source>
</evidence>
<dbReference type="SUPFAM" id="SSF51395">
    <property type="entry name" value="FMN-linked oxidoreductases"/>
    <property type="match status" value="1"/>
</dbReference>
<keyword evidence="3 7" id="KW-0288">FMN</keyword>
<evidence type="ECO:0000256" key="4">
    <source>
        <dbReference type="ARBA" id="ARBA00022694"/>
    </source>
</evidence>
<dbReference type="GO" id="GO:0017150">
    <property type="term" value="F:tRNA dihydrouridine synthase activity"/>
    <property type="evidence" value="ECO:0007669"/>
    <property type="project" value="InterPro"/>
</dbReference>
<comment type="cofactor">
    <cofactor evidence="1 7 9">
        <name>FMN</name>
        <dbReference type="ChEBI" id="CHEBI:58210"/>
    </cofactor>
</comment>
<dbReference type="PANTHER" id="PTHR45846">
    <property type="entry name" value="TRNA-DIHYDROURIDINE(47) SYNTHASE [NAD(P)(+)]-LIKE"/>
    <property type="match status" value="1"/>
</dbReference>
<evidence type="ECO:0000256" key="6">
    <source>
        <dbReference type="ARBA" id="ARBA00023002"/>
    </source>
</evidence>
<evidence type="ECO:0000313" key="11">
    <source>
        <dbReference type="EMBL" id="HIV04077.1"/>
    </source>
</evidence>
<dbReference type="EC" id="1.3.1.-" evidence="7"/>
<gene>
    <name evidence="11" type="ORF">IAC75_02865</name>
</gene>
<dbReference type="Proteomes" id="UP000886812">
    <property type="component" value="Unassembled WGS sequence"/>
</dbReference>
<reference evidence="11" key="1">
    <citation type="submission" date="2020-10" db="EMBL/GenBank/DDBJ databases">
        <authorList>
            <person name="Gilroy R."/>
        </authorList>
    </citation>
    <scope>NUCLEOTIDE SEQUENCE</scope>
    <source>
        <strain evidence="11">10669</strain>
    </source>
</reference>
<dbReference type="AlphaFoldDB" id="A0A9D1T1G6"/>
<feature type="active site" description="Proton donor" evidence="8">
    <location>
        <position position="104"/>
    </location>
</feature>
<proteinExistence type="inferred from homology"/>
<dbReference type="InterPro" id="IPR001269">
    <property type="entry name" value="DUS_fam"/>
</dbReference>
<dbReference type="InterPro" id="IPR018517">
    <property type="entry name" value="tRNA_hU_synthase_CS"/>
</dbReference>
<feature type="binding site" evidence="9">
    <location>
        <position position="73"/>
    </location>
    <ligand>
        <name>FMN</name>
        <dbReference type="ChEBI" id="CHEBI:58210"/>
    </ligand>
</feature>
<evidence type="ECO:0000256" key="3">
    <source>
        <dbReference type="ARBA" id="ARBA00022643"/>
    </source>
</evidence>
<evidence type="ECO:0000256" key="5">
    <source>
        <dbReference type="ARBA" id="ARBA00022857"/>
    </source>
</evidence>
<dbReference type="InterPro" id="IPR013785">
    <property type="entry name" value="Aldolase_TIM"/>
</dbReference>
<accession>A0A9D1T1G6</accession>
<keyword evidence="4 7" id="KW-0819">tRNA processing</keyword>
<feature type="binding site" evidence="9">
    <location>
        <position position="174"/>
    </location>
    <ligand>
        <name>FMN</name>
        <dbReference type="ChEBI" id="CHEBI:58210"/>
    </ligand>
</feature>
<keyword evidence="5" id="KW-0521">NADP</keyword>
<evidence type="ECO:0000313" key="12">
    <source>
        <dbReference type="Proteomes" id="UP000886812"/>
    </source>
</evidence>
<keyword evidence="2 7" id="KW-0285">Flavoprotein</keyword>
<dbReference type="GO" id="GO:0050660">
    <property type="term" value="F:flavin adenine dinucleotide binding"/>
    <property type="evidence" value="ECO:0007669"/>
    <property type="project" value="InterPro"/>
</dbReference>
<dbReference type="Gene3D" id="3.20.20.70">
    <property type="entry name" value="Aldolase class I"/>
    <property type="match status" value="1"/>
</dbReference>
<protein>
    <recommendedName>
        <fullName evidence="7">tRNA-dihydrouridine synthase</fullName>
        <ecNumber evidence="7">1.3.1.-</ecNumber>
    </recommendedName>
</protein>
<feature type="binding site" evidence="9">
    <location>
        <begin position="229"/>
        <end position="230"/>
    </location>
    <ligand>
        <name>FMN</name>
        <dbReference type="ChEBI" id="CHEBI:58210"/>
    </ligand>
</feature>
<dbReference type="PANTHER" id="PTHR45846:SF1">
    <property type="entry name" value="TRNA-DIHYDROURIDINE(47) SYNTHASE [NAD(P)(+)]-LIKE"/>
    <property type="match status" value="1"/>
</dbReference>
<evidence type="ECO:0000256" key="1">
    <source>
        <dbReference type="ARBA" id="ARBA00001917"/>
    </source>
</evidence>
<organism evidence="11 12">
    <name type="scientific">Candidatus Spyradosoma merdigallinarum</name>
    <dbReference type="NCBI Taxonomy" id="2840950"/>
    <lineage>
        <taxon>Bacteria</taxon>
        <taxon>Pseudomonadati</taxon>
        <taxon>Verrucomicrobiota</taxon>
        <taxon>Opitutia</taxon>
        <taxon>Opitutia incertae sedis</taxon>
        <taxon>Candidatus Spyradosoma</taxon>
    </lineage>
</organism>
<dbReference type="PROSITE" id="PS01136">
    <property type="entry name" value="UPF0034"/>
    <property type="match status" value="1"/>
</dbReference>
<keyword evidence="9" id="KW-0547">Nucleotide-binding</keyword>
<name>A0A9D1T1G6_9BACT</name>
<keyword evidence="6 7" id="KW-0560">Oxidoreductase</keyword>
<evidence type="ECO:0000256" key="2">
    <source>
        <dbReference type="ARBA" id="ARBA00022630"/>
    </source>
</evidence>